<dbReference type="PANTHER" id="PTHR37808">
    <property type="entry name" value="SPORE GERMINATION PROTEIN-LIKE PROTEIN YDZR-RELATED"/>
    <property type="match status" value="1"/>
</dbReference>
<comment type="similarity">
    <text evidence="1">Belongs to the GerPA/GerPF family.</text>
</comment>
<name>A0A1G8XBZ9_9BACI</name>
<reference evidence="3 4" key="1">
    <citation type="submission" date="2016-10" db="EMBL/GenBank/DDBJ databases">
        <authorList>
            <person name="de Groot N.N."/>
        </authorList>
    </citation>
    <scope>NUCLEOTIDE SEQUENCE [LARGE SCALE GENOMIC DNA]</scope>
    <source>
        <strain evidence="3 4">CGMCC 1.6502</strain>
    </source>
</reference>
<organism evidence="3 4">
    <name type="scientific">Sediminibacillus albus</name>
    <dbReference type="NCBI Taxonomy" id="407036"/>
    <lineage>
        <taxon>Bacteria</taxon>
        <taxon>Bacillati</taxon>
        <taxon>Bacillota</taxon>
        <taxon>Bacilli</taxon>
        <taxon>Bacillales</taxon>
        <taxon>Bacillaceae</taxon>
        <taxon>Sediminibacillus</taxon>
    </lineage>
</organism>
<accession>A0A1G8XBZ9</accession>
<dbReference type="PANTHER" id="PTHR37808:SF1">
    <property type="entry name" value="SPORE GERMINATION PROTEIN-LIKE PROTEIN YDZR"/>
    <property type="match status" value="1"/>
</dbReference>
<dbReference type="Pfam" id="PF10676">
    <property type="entry name" value="gerPA"/>
    <property type="match status" value="1"/>
</dbReference>
<evidence type="ECO:0000256" key="2">
    <source>
        <dbReference type="SAM" id="MobiDB-lite"/>
    </source>
</evidence>
<dbReference type="OrthoDB" id="2382149at2"/>
<keyword evidence="4" id="KW-1185">Reference proteome</keyword>
<proteinExistence type="inferred from homology"/>
<evidence type="ECO:0000313" key="3">
    <source>
        <dbReference type="EMBL" id="SDJ87876.1"/>
    </source>
</evidence>
<dbReference type="RefSeq" id="WP_093212402.1">
    <property type="nucleotide sequence ID" value="NZ_FNFL01000001.1"/>
</dbReference>
<protein>
    <submittedName>
        <fullName evidence="3">Spore germination protein PF</fullName>
    </submittedName>
</protein>
<dbReference type="EMBL" id="FNFL01000001">
    <property type="protein sequence ID" value="SDJ87876.1"/>
    <property type="molecule type" value="Genomic_DNA"/>
</dbReference>
<dbReference type="AlphaFoldDB" id="A0A1G8XBZ9"/>
<gene>
    <name evidence="3" type="ORF">SAMN05216243_1271</name>
</gene>
<evidence type="ECO:0000313" key="4">
    <source>
        <dbReference type="Proteomes" id="UP000198694"/>
    </source>
</evidence>
<dbReference type="InterPro" id="IPR019618">
    <property type="entry name" value="Spore_germination_GerPA"/>
</dbReference>
<feature type="region of interest" description="Disordered" evidence="2">
    <location>
        <begin position="50"/>
        <end position="72"/>
    </location>
</feature>
<dbReference type="STRING" id="407036.SAMN05216243_1271"/>
<sequence length="72" mass="7239">MPSIVGPIKINGVDGGVINFGDSFYLSPKSTSKVSSGSGSFNTGDFINTNSGLNATNTADPDLSDQNVAGNA</sequence>
<dbReference type="Proteomes" id="UP000198694">
    <property type="component" value="Unassembled WGS sequence"/>
</dbReference>
<evidence type="ECO:0000256" key="1">
    <source>
        <dbReference type="ARBA" id="ARBA00008103"/>
    </source>
</evidence>